<reference evidence="4" key="2">
    <citation type="submission" date="2022-10" db="EMBL/GenBank/DDBJ databases">
        <title>Comparative genomic analysis and in-vitro probiotic properties of the potential probiotic L. chiayiensis AACE 3.</title>
        <authorList>
            <person name="Kang X."/>
        </authorList>
    </citation>
    <scope>NUCLEOTIDE SEQUENCE</scope>
    <source>
        <strain evidence="4">AACE 3</strain>
    </source>
</reference>
<evidence type="ECO:0000313" key="6">
    <source>
        <dbReference type="Proteomes" id="UP001164790"/>
    </source>
</evidence>
<evidence type="ECO:0000256" key="1">
    <source>
        <dbReference type="SAM" id="MobiDB-lite"/>
    </source>
</evidence>
<organism evidence="3 5">
    <name type="scientific">Lacticaseibacillus chiayiensis</name>
    <dbReference type="NCBI Taxonomy" id="2100821"/>
    <lineage>
        <taxon>Bacteria</taxon>
        <taxon>Bacillati</taxon>
        <taxon>Bacillota</taxon>
        <taxon>Bacilli</taxon>
        <taxon>Lactobacillales</taxon>
        <taxon>Lactobacillaceae</taxon>
        <taxon>Lacticaseibacillus</taxon>
    </lineage>
</organism>
<keyword evidence="2" id="KW-1133">Transmembrane helix</keyword>
<sequence length="311" mass="36241">MYPDVKENAPSLLQAFFAGMEVIVSLNPSEWTSADIQEYAESFVDEKPDEAEAMIFLLYTLELIETFLVWLSARRVVHIKQKDITQIMMTPRMDLTDHIDAALAEDESDEPDDSEDVPELFEDMPDDMFTEENEDSWLQDNSYQPEEFYRTEPHVDKIGDQEWQLVTAKSVHDQLLKYIRLAWAAEDSGDLRNAYPQSVVIDAVVQTSDALYAQHLETIQTWEPEHFADYIVNTIHTQPLEKAQALFASWMHLLMYMIFHQKIDREHADELLATFAHSAQFLPQPKPKGRAVSLSDYRRGKRKNKKRRKKR</sequence>
<name>A0A4Q1TK26_9LACO</name>
<evidence type="ECO:0000313" key="4">
    <source>
        <dbReference type="EMBL" id="UYN56409.1"/>
    </source>
</evidence>
<gene>
    <name evidence="3" type="ORF">BVJ53_13170</name>
    <name evidence="4" type="ORF">OFW50_13235</name>
</gene>
<feature type="compositionally biased region" description="Basic residues" evidence="1">
    <location>
        <begin position="299"/>
        <end position="311"/>
    </location>
</feature>
<dbReference type="AlphaFoldDB" id="A0A4Q1TK26"/>
<feature type="transmembrane region" description="Helical" evidence="2">
    <location>
        <begin position="53"/>
        <end position="73"/>
    </location>
</feature>
<dbReference type="Proteomes" id="UP000290475">
    <property type="component" value="Unassembled WGS sequence"/>
</dbReference>
<proteinExistence type="predicted"/>
<dbReference type="EMBL" id="MSSM01000040">
    <property type="protein sequence ID" value="RXT18882.1"/>
    <property type="molecule type" value="Genomic_DNA"/>
</dbReference>
<feature type="region of interest" description="Disordered" evidence="1">
    <location>
        <begin position="284"/>
        <end position="311"/>
    </location>
</feature>
<dbReference type="RefSeq" id="WP_129302813.1">
    <property type="nucleotide sequence ID" value="NZ_CP107523.1"/>
</dbReference>
<evidence type="ECO:0000313" key="5">
    <source>
        <dbReference type="Proteomes" id="UP000290475"/>
    </source>
</evidence>
<evidence type="ECO:0000313" key="3">
    <source>
        <dbReference type="EMBL" id="RXT18882.1"/>
    </source>
</evidence>
<protein>
    <submittedName>
        <fullName evidence="3">Uncharacterized protein</fullName>
    </submittedName>
</protein>
<keyword evidence="2" id="KW-0472">Membrane</keyword>
<keyword evidence="6" id="KW-1185">Reference proteome</keyword>
<keyword evidence="2" id="KW-0812">Transmembrane</keyword>
<dbReference type="EMBL" id="CP107523">
    <property type="protein sequence ID" value="UYN56409.1"/>
    <property type="molecule type" value="Genomic_DNA"/>
</dbReference>
<dbReference type="Proteomes" id="UP001164790">
    <property type="component" value="Chromosome"/>
</dbReference>
<reference evidence="3 5" key="1">
    <citation type="submission" date="2017-01" db="EMBL/GenBank/DDBJ databases">
        <title>Lactobacillus chiayiensis sp. nov., a lactic acid bacterium isolated from compost.</title>
        <authorList>
            <person name="Huang C.-H."/>
        </authorList>
    </citation>
    <scope>NUCLEOTIDE SEQUENCE [LARGE SCALE GENOMIC DNA]</scope>
    <source>
        <strain evidence="5">chh01</strain>
        <strain evidence="3">Chh01</strain>
    </source>
</reference>
<accession>A0A4Q1TK26</accession>
<evidence type="ECO:0000256" key="2">
    <source>
        <dbReference type="SAM" id="Phobius"/>
    </source>
</evidence>